<feature type="compositionally biased region" description="Polar residues" evidence="1">
    <location>
        <begin position="175"/>
        <end position="188"/>
    </location>
</feature>
<gene>
    <name evidence="4" type="ORF">BLGHR1_14560</name>
</gene>
<dbReference type="EMBL" id="UNSH01000056">
    <property type="protein sequence ID" value="SZF03766.1"/>
    <property type="molecule type" value="Genomic_DNA"/>
</dbReference>
<dbReference type="GO" id="GO:0043328">
    <property type="term" value="P:protein transport to vacuole involved in ubiquitin-dependent protein catabolic process via the multivesicular body sorting pathway"/>
    <property type="evidence" value="ECO:0007669"/>
    <property type="project" value="TreeGrafter"/>
</dbReference>
<evidence type="ECO:0000256" key="1">
    <source>
        <dbReference type="SAM" id="MobiDB-lite"/>
    </source>
</evidence>
<evidence type="ECO:0000313" key="5">
    <source>
        <dbReference type="Proteomes" id="UP000275772"/>
    </source>
</evidence>
<organism evidence="4 5">
    <name type="scientific">Blumeria hordei</name>
    <name type="common">Barley powdery mildew</name>
    <name type="synonym">Blumeria graminis f. sp. hordei</name>
    <dbReference type="NCBI Taxonomy" id="2867405"/>
    <lineage>
        <taxon>Eukaryota</taxon>
        <taxon>Fungi</taxon>
        <taxon>Dikarya</taxon>
        <taxon>Ascomycota</taxon>
        <taxon>Pezizomycotina</taxon>
        <taxon>Leotiomycetes</taxon>
        <taxon>Erysiphales</taxon>
        <taxon>Erysiphaceae</taxon>
        <taxon>Blumeria</taxon>
    </lineage>
</organism>
<feature type="region of interest" description="Disordered" evidence="1">
    <location>
        <begin position="68"/>
        <end position="91"/>
    </location>
</feature>
<feature type="compositionally biased region" description="Polar residues" evidence="1">
    <location>
        <begin position="68"/>
        <end position="82"/>
    </location>
</feature>
<dbReference type="VEuPathDB" id="FungiDB:BLGHR1_14560"/>
<dbReference type="Proteomes" id="UP000275772">
    <property type="component" value="Unassembled WGS sequence"/>
</dbReference>
<dbReference type="GO" id="GO:0005768">
    <property type="term" value="C:endosome"/>
    <property type="evidence" value="ECO:0007669"/>
    <property type="project" value="TreeGrafter"/>
</dbReference>
<feature type="compositionally biased region" description="Low complexity" evidence="1">
    <location>
        <begin position="589"/>
        <end position="599"/>
    </location>
</feature>
<feature type="compositionally biased region" description="Polar residues" evidence="1">
    <location>
        <begin position="844"/>
        <end position="853"/>
    </location>
</feature>
<sequence length="853" mass="93513">MNGVLSPPLISEPATTSINLSSKRKRDDNILDSENAALPAMSTAESLILITDLVDVLKVDDTTPSILSRPLSNKHSINGSQSKRPKTEDIGESKTSILSRLSTKAYSTVYQVLKDIDLAAQDILESNGLSNSITSPNFREVPTTRTELRLRITAFKKKAHDLVKRERESWNLNQRAKSNLSRQTNFRSSAADGFPETNSSSLGSRLVLTLFGNAPTPKQLFSGLQIPTKINDGKDEVIDSVQEDRLPLGITTTRIIKTNSFSKKRTQTLGELFPIPSTVIATIPPKPSKIATTRSTNVGWYCPESLDLASQAPSYFTQEISCGVWIDYGKVSSSSQSTKAKHREKIKSIRNTKAHSLDTDSIESNSSIVEALFRSAYSSFAPTTDDTASIAPAGLLNRVWWQEIGKKSYGQLIEDTETNYSPVELENENISSNTNDKDLDVFEKGLEEIEKLPIDPNLESEVDSERPCWEREVTEILESISELLETLTSYQRVRHLSLNSPNRSASLIPATDTNLLGTPLKPSDSEQAIYEILKSQLIMMIAALPPYAVAKLSPDRLADLGISTKLEVKVNDNKGVMEEDECISRSKVAAASNTSNTNSRISTHRNGNGNVTPSSHYGNQYASSQSRSSLTHYNSAQSSAGSPGTTSAPYQPQRTSSAGPYRPTSYSGLSQTNQTPRTVQQQYAQSGQQPPYLQSASNQNFLRGSNQNFHQTPNSQANRYSGQPYQNQVQSSNSNSDYSRSVSSHQISRQISPQKQMYSPTANTGQNQTTRSSSIPSISQSSQLYAISSAGSTARSPYSQQSTNLGSAQPYSTFMTHEQQQSMIQRQQAAMASQKQSAQDQARNTAHSPTNAP</sequence>
<evidence type="ECO:0000259" key="2">
    <source>
        <dbReference type="Pfam" id="PF25009"/>
    </source>
</evidence>
<dbReference type="PANTHER" id="PTHR23030:SF30">
    <property type="entry name" value="TYROSINE-PROTEIN PHOSPHATASE NON-RECEPTOR TYPE 23"/>
    <property type="match status" value="1"/>
</dbReference>
<dbReference type="Pfam" id="PF25009">
    <property type="entry name" value="DUF7785"/>
    <property type="match status" value="1"/>
</dbReference>
<feature type="compositionally biased region" description="Polar residues" evidence="1">
    <location>
        <begin position="600"/>
        <end position="679"/>
    </location>
</feature>
<dbReference type="Pfam" id="PF25289">
    <property type="entry name" value="DUF7877"/>
    <property type="match status" value="1"/>
</dbReference>
<reference evidence="4 5" key="1">
    <citation type="submission" date="2017-11" db="EMBL/GenBank/DDBJ databases">
        <authorList>
            <person name="Kracher B."/>
        </authorList>
    </citation>
    <scope>NUCLEOTIDE SEQUENCE [LARGE SCALE GENOMIC DNA]</scope>
    <source>
        <strain evidence="4 5">RACE1</strain>
    </source>
</reference>
<dbReference type="PANTHER" id="PTHR23030">
    <property type="entry name" value="PCD6 INTERACTING PROTEIN-RELATED"/>
    <property type="match status" value="1"/>
</dbReference>
<feature type="region of interest" description="Disordered" evidence="1">
    <location>
        <begin position="585"/>
        <end position="853"/>
    </location>
</feature>
<feature type="compositionally biased region" description="Low complexity" evidence="1">
    <location>
        <begin position="819"/>
        <end position="843"/>
    </location>
</feature>
<name>A0A383UVK7_BLUHO</name>
<feature type="domain" description="DUF7877" evidence="3">
    <location>
        <begin position="49"/>
        <end position="162"/>
    </location>
</feature>
<protein>
    <submittedName>
        <fullName evidence="4">Uncharacterized protein</fullName>
    </submittedName>
</protein>
<feature type="compositionally biased region" description="Polar residues" evidence="1">
    <location>
        <begin position="745"/>
        <end position="771"/>
    </location>
</feature>
<feature type="compositionally biased region" description="Low complexity" evidence="1">
    <location>
        <begin position="680"/>
        <end position="689"/>
    </location>
</feature>
<accession>A0A383UVK7</accession>
<feature type="compositionally biased region" description="Low complexity" evidence="1">
    <location>
        <begin position="725"/>
        <end position="744"/>
    </location>
</feature>
<feature type="domain" description="DUF7785" evidence="2">
    <location>
        <begin position="470"/>
        <end position="568"/>
    </location>
</feature>
<feature type="region of interest" description="Disordered" evidence="1">
    <location>
        <begin position="175"/>
        <end position="199"/>
    </location>
</feature>
<evidence type="ECO:0000313" key="4">
    <source>
        <dbReference type="EMBL" id="SZF03766.1"/>
    </source>
</evidence>
<dbReference type="InterPro" id="IPR057199">
    <property type="entry name" value="DUF7877"/>
</dbReference>
<feature type="compositionally biased region" description="Polar residues" evidence="1">
    <location>
        <begin position="691"/>
        <end position="724"/>
    </location>
</feature>
<dbReference type="InterPro" id="IPR056687">
    <property type="entry name" value="DUF7785"/>
</dbReference>
<feature type="compositionally biased region" description="Polar residues" evidence="1">
    <location>
        <begin position="784"/>
        <end position="818"/>
    </location>
</feature>
<dbReference type="AlphaFoldDB" id="A0A383UVK7"/>
<feature type="compositionally biased region" description="Low complexity" evidence="1">
    <location>
        <begin position="772"/>
        <end position="783"/>
    </location>
</feature>
<evidence type="ECO:0000259" key="3">
    <source>
        <dbReference type="Pfam" id="PF25289"/>
    </source>
</evidence>
<proteinExistence type="predicted"/>